<evidence type="ECO:0000313" key="2">
    <source>
        <dbReference type="EMBL" id="GFC90016.1"/>
    </source>
</evidence>
<accession>A0A699RVM8</accession>
<dbReference type="AlphaFoldDB" id="A0A699RVM8"/>
<organism evidence="2">
    <name type="scientific">Tanacetum cinerariifolium</name>
    <name type="common">Dalmatian daisy</name>
    <name type="synonym">Chrysanthemum cinerariifolium</name>
    <dbReference type="NCBI Taxonomy" id="118510"/>
    <lineage>
        <taxon>Eukaryota</taxon>
        <taxon>Viridiplantae</taxon>
        <taxon>Streptophyta</taxon>
        <taxon>Embryophyta</taxon>
        <taxon>Tracheophyta</taxon>
        <taxon>Spermatophyta</taxon>
        <taxon>Magnoliopsida</taxon>
        <taxon>eudicotyledons</taxon>
        <taxon>Gunneridae</taxon>
        <taxon>Pentapetalae</taxon>
        <taxon>asterids</taxon>
        <taxon>campanulids</taxon>
        <taxon>Asterales</taxon>
        <taxon>Asteraceae</taxon>
        <taxon>Asteroideae</taxon>
        <taxon>Anthemideae</taxon>
        <taxon>Anthemidinae</taxon>
        <taxon>Tanacetum</taxon>
    </lineage>
</organism>
<comment type="caution">
    <text evidence="2">The sequence shown here is derived from an EMBL/GenBank/DDBJ whole genome shotgun (WGS) entry which is preliminary data.</text>
</comment>
<name>A0A699RVM8_TANCI</name>
<protein>
    <submittedName>
        <fullName evidence="2">Uncharacterized protein</fullName>
    </submittedName>
</protein>
<feature type="region of interest" description="Disordered" evidence="1">
    <location>
        <begin position="25"/>
        <end position="53"/>
    </location>
</feature>
<reference evidence="2" key="1">
    <citation type="journal article" date="2019" name="Sci. Rep.">
        <title>Draft genome of Tanacetum cinerariifolium, the natural source of mosquito coil.</title>
        <authorList>
            <person name="Yamashiro T."/>
            <person name="Shiraishi A."/>
            <person name="Satake H."/>
            <person name="Nakayama K."/>
        </authorList>
    </citation>
    <scope>NUCLEOTIDE SEQUENCE</scope>
</reference>
<evidence type="ECO:0000256" key="1">
    <source>
        <dbReference type="SAM" id="MobiDB-lite"/>
    </source>
</evidence>
<proteinExistence type="predicted"/>
<feature type="non-terminal residue" evidence="2">
    <location>
        <position position="53"/>
    </location>
</feature>
<dbReference type="EMBL" id="BKCJ011124073">
    <property type="protein sequence ID" value="GFC90016.1"/>
    <property type="molecule type" value="Genomic_DNA"/>
</dbReference>
<sequence length="53" mass="5563">MPLLAHMLNLGEPAFVQAPRPSEPVLETITSPFGDDDTGGGSCHESPPRPPPV</sequence>
<gene>
    <name evidence="2" type="ORF">Tci_861986</name>
</gene>